<feature type="domain" description="Beta-lactamase-related" evidence="3">
    <location>
        <begin position="67"/>
        <end position="401"/>
    </location>
</feature>
<evidence type="ECO:0000259" key="3">
    <source>
        <dbReference type="Pfam" id="PF00144"/>
    </source>
</evidence>
<dbReference type="PANTHER" id="PTHR43283:SF11">
    <property type="entry name" value="BETA-LACTAMASE-RELATED DOMAIN-CONTAINING PROTEIN"/>
    <property type="match status" value="1"/>
</dbReference>
<evidence type="ECO:0000256" key="1">
    <source>
        <dbReference type="ARBA" id="ARBA00022801"/>
    </source>
</evidence>
<feature type="compositionally biased region" description="Low complexity" evidence="2">
    <location>
        <begin position="45"/>
        <end position="55"/>
    </location>
</feature>
<sequence>MAEESGRGRAGVLRWGTAEEAGLLPRELDRLVDDVSAFLSPVAGPEPGSEPGSEPGPEPGRAARPWCAGAVVLAGRGRTVALHRAVGWAARWERYDEGTDTGVPLPPELRVPMTPDTVFDVASLTKLFTAILAVRQMERGALGPDDRVAAHLPEFGRAGKAGITVRQLLAHTSGLRDWLPLYGPPGPEGRLGPLWAEAPLDPPGSVYRYSDLNLIALQALLERITGRGLEVLLHDEITAPLGMHRTRFVPPLSWRAGIAATEDSRRPWARLDRGMVRGEVHDENAHALGGVAGHAGVFSRARDLAVLARTLLDGGAYGSVRVLSPASAELLLTDVNGAFPGHAHGLGFELDQRWYMGALSGPRTAGHTGFTGTSLVLDPEADAFLILLANSVHPVRTWRSGSAPRAAAANRLARALPVRPPGGGAAWFSGMAAPGSVTLTLPPAGPGATRLECLVWWDTAPRDALHLEEAGPQEGSASTARPVPFRTAPLGAAPPDRSGAFRPHPDGRASGWSGRVWHRLSADLPQDRPVRLRFRLVTRSAATGRGAYVTGARVLDAEGRVLFDEARPADAARVEAVGWRPSAD</sequence>
<name>A0A918T4Y8_9ACTN</name>
<gene>
    <name evidence="4" type="ORF">GCM10010305_41380</name>
</gene>
<dbReference type="AlphaFoldDB" id="A0A918T4Y8"/>
<evidence type="ECO:0000313" key="5">
    <source>
        <dbReference type="Proteomes" id="UP000644020"/>
    </source>
</evidence>
<reference evidence="4" key="2">
    <citation type="submission" date="2020-09" db="EMBL/GenBank/DDBJ databases">
        <authorList>
            <person name="Sun Q."/>
            <person name="Ohkuma M."/>
        </authorList>
    </citation>
    <scope>NUCLEOTIDE SEQUENCE</scope>
    <source>
        <strain evidence="4">JCM 4518</strain>
    </source>
</reference>
<proteinExistence type="predicted"/>
<dbReference type="Proteomes" id="UP000644020">
    <property type="component" value="Unassembled WGS sequence"/>
</dbReference>
<dbReference type="SUPFAM" id="SSF56601">
    <property type="entry name" value="beta-lactamase/transpeptidase-like"/>
    <property type="match status" value="1"/>
</dbReference>
<evidence type="ECO:0000313" key="4">
    <source>
        <dbReference type="EMBL" id="GHA93343.1"/>
    </source>
</evidence>
<feature type="region of interest" description="Disordered" evidence="2">
    <location>
        <begin position="39"/>
        <end position="63"/>
    </location>
</feature>
<dbReference type="Gene3D" id="3.40.710.10">
    <property type="entry name" value="DD-peptidase/beta-lactamase superfamily"/>
    <property type="match status" value="1"/>
</dbReference>
<dbReference type="EMBL" id="BMUL01000010">
    <property type="protein sequence ID" value="GHA93343.1"/>
    <property type="molecule type" value="Genomic_DNA"/>
</dbReference>
<evidence type="ECO:0000256" key="2">
    <source>
        <dbReference type="SAM" id="MobiDB-lite"/>
    </source>
</evidence>
<keyword evidence="5" id="KW-1185">Reference proteome</keyword>
<accession>A0A918T4Y8</accession>
<dbReference type="InterPro" id="IPR050789">
    <property type="entry name" value="Diverse_Enzym_Activities"/>
</dbReference>
<dbReference type="Pfam" id="PF00144">
    <property type="entry name" value="Beta-lactamase"/>
    <property type="match status" value="1"/>
</dbReference>
<keyword evidence="1 4" id="KW-0378">Hydrolase</keyword>
<dbReference type="GO" id="GO:0016787">
    <property type="term" value="F:hydrolase activity"/>
    <property type="evidence" value="ECO:0007669"/>
    <property type="project" value="UniProtKB-KW"/>
</dbReference>
<dbReference type="InterPro" id="IPR012338">
    <property type="entry name" value="Beta-lactam/transpept-like"/>
</dbReference>
<comment type="caution">
    <text evidence="4">The sequence shown here is derived from an EMBL/GenBank/DDBJ whole genome shotgun (WGS) entry which is preliminary data.</text>
</comment>
<dbReference type="InterPro" id="IPR001466">
    <property type="entry name" value="Beta-lactam-related"/>
</dbReference>
<protein>
    <submittedName>
        <fullName evidence="4">Serine hydrolase</fullName>
    </submittedName>
</protein>
<dbReference type="PANTHER" id="PTHR43283">
    <property type="entry name" value="BETA-LACTAMASE-RELATED"/>
    <property type="match status" value="1"/>
</dbReference>
<organism evidence="4 5">
    <name type="scientific">Streptomyces termitum</name>
    <dbReference type="NCBI Taxonomy" id="67368"/>
    <lineage>
        <taxon>Bacteria</taxon>
        <taxon>Bacillati</taxon>
        <taxon>Actinomycetota</taxon>
        <taxon>Actinomycetes</taxon>
        <taxon>Kitasatosporales</taxon>
        <taxon>Streptomycetaceae</taxon>
        <taxon>Streptomyces</taxon>
    </lineage>
</organism>
<feature type="region of interest" description="Disordered" evidence="2">
    <location>
        <begin position="470"/>
        <end position="510"/>
    </location>
</feature>
<reference evidence="4" key="1">
    <citation type="journal article" date="2014" name="Int. J. Syst. Evol. Microbiol.">
        <title>Complete genome sequence of Corynebacterium casei LMG S-19264T (=DSM 44701T), isolated from a smear-ripened cheese.</title>
        <authorList>
            <consortium name="US DOE Joint Genome Institute (JGI-PGF)"/>
            <person name="Walter F."/>
            <person name="Albersmeier A."/>
            <person name="Kalinowski J."/>
            <person name="Ruckert C."/>
        </authorList>
    </citation>
    <scope>NUCLEOTIDE SEQUENCE</scope>
    <source>
        <strain evidence="4">JCM 4518</strain>
    </source>
</reference>